<dbReference type="PROSITE" id="PS50110">
    <property type="entry name" value="RESPONSE_REGULATORY"/>
    <property type="match status" value="1"/>
</dbReference>
<dbReference type="EC" id="2.7.13.3" evidence="3"/>
<dbReference type="Gene3D" id="1.10.287.130">
    <property type="match status" value="1"/>
</dbReference>
<comment type="catalytic activity">
    <reaction evidence="1">
        <text>ATP + protein L-histidine = ADP + protein N-phospho-L-histidine.</text>
        <dbReference type="EC" id="2.7.13.3"/>
    </reaction>
</comment>
<reference evidence="18 19" key="1">
    <citation type="submission" date="2016-05" db="EMBL/GenBank/DDBJ databases">
        <title>Single-cell genome of chain-forming Candidatus Thiomargarita nelsonii and comparison to other large sulfur-oxidizing bacteria.</title>
        <authorList>
            <person name="Winkel M."/>
            <person name="Salman V."/>
            <person name="Woyke T."/>
            <person name="Schulz-Vogt H."/>
            <person name="Richter M."/>
            <person name="Flood B."/>
            <person name="Bailey J."/>
            <person name="Amann R."/>
            <person name="Mussmann M."/>
        </authorList>
    </citation>
    <scope>NUCLEOTIDE SEQUENCE [LARGE SCALE GENOMIC DNA]</scope>
    <source>
        <strain evidence="18 19">THI036</strain>
    </source>
</reference>
<keyword evidence="19" id="KW-1185">Reference proteome</keyword>
<proteinExistence type="predicted"/>
<dbReference type="InterPro" id="IPR000700">
    <property type="entry name" value="PAS-assoc_C"/>
</dbReference>
<keyword evidence="8" id="KW-0067">ATP-binding</keyword>
<keyword evidence="13" id="KW-0175">Coiled coil</keyword>
<dbReference type="Proteomes" id="UP000076962">
    <property type="component" value="Unassembled WGS sequence"/>
</dbReference>
<dbReference type="SMART" id="SM00086">
    <property type="entry name" value="PAC"/>
    <property type="match status" value="2"/>
</dbReference>
<dbReference type="PROSITE" id="PS50112">
    <property type="entry name" value="PAS"/>
    <property type="match status" value="2"/>
</dbReference>
<comment type="caution">
    <text evidence="18">The sequence shown here is derived from an EMBL/GenBank/DDBJ whole genome shotgun (WGS) entry which is preliminary data.</text>
</comment>
<dbReference type="SMART" id="SM00091">
    <property type="entry name" value="PAS"/>
    <property type="match status" value="3"/>
</dbReference>
<dbReference type="InterPro" id="IPR011006">
    <property type="entry name" value="CheY-like_superfamily"/>
</dbReference>
<dbReference type="SUPFAM" id="SSF47384">
    <property type="entry name" value="Homodimeric domain of signal transducing histidine kinase"/>
    <property type="match status" value="1"/>
</dbReference>
<evidence type="ECO:0000256" key="10">
    <source>
        <dbReference type="ARBA" id="ARBA00023136"/>
    </source>
</evidence>
<dbReference type="FunFam" id="3.30.565.10:FF:000010">
    <property type="entry name" value="Sensor histidine kinase RcsC"/>
    <property type="match status" value="1"/>
</dbReference>
<dbReference type="NCBIfam" id="TIGR00229">
    <property type="entry name" value="sensory_box"/>
    <property type="match status" value="2"/>
</dbReference>
<evidence type="ECO:0000256" key="11">
    <source>
        <dbReference type="ARBA" id="ARBA00023306"/>
    </source>
</evidence>
<evidence type="ECO:0000313" key="18">
    <source>
        <dbReference type="EMBL" id="OAD19892.1"/>
    </source>
</evidence>
<dbReference type="InterPro" id="IPR035965">
    <property type="entry name" value="PAS-like_dom_sf"/>
</dbReference>
<dbReference type="GO" id="GO:0005524">
    <property type="term" value="F:ATP binding"/>
    <property type="evidence" value="ECO:0007669"/>
    <property type="project" value="UniProtKB-KW"/>
</dbReference>
<sequence>GQRNQALQESQARLDSILDNLEIGIALISPQMQIVQLNRKMREWFPTLNADEHPLCADKPLKALCNDCPSRKTLQDGKLHEAIIDKSVGNKILNYRLVSTPLLDAKGNVVAAIEMVEDISKRLLVEKRIQESEERFRKVFEEAPLGMVMITMDSEIFTVNQKFCKMLGYTQQELIKMTVADITYPEDRPKSREQIGKMLTHESPSFQMDKRYVKKNGQLIWGNVTASCFYDEDNTPIYCLAMIKDITQRKQAEEELRKLSLAIEQSPSILVITDIHGKIEYVNPKFTQITGYTASQVIGKKPRILKSGKQSTEFYKVLWDKILSGKEWRGEIQNKKKDGTLYWESVSISSIKNAENNLTHFIKVAEDITERKRGEERLKKAKEAADAANRAKSEFLANMSHEIRTPLNAVIGFSDLLSSMITDKKHKSYLSSIQTAGKTLLTLINDILDLSKIEAGRLDIQSEPSNPTLILTELEQIFAVNIAEKRLEFIVEIDKDLPPALLLDETRLRQVLLNLIGNAIKFTEQGYIKLSAHKKRSQENDSNKVDLIIVVADTGIGIPEEQQETIFEAFQQQEGQSTRKYGGTGLGLAITKRLVEMMNGQISVRSQEKQGSVFEIILRDVEVHTLALPVRDEAVDLKPFSFEPAQVLVVDDIESNRVLIREWLEQFNLEVIEAEDGQRCLLFAEEYQPALILMDIKMPIMDGYEATLKLKKNQSTQQIPVIALTASALLSEQSQIKAYGFDGYLFKPVSISELLSELSRYLKHKVAEPFTETADDDSLPNLSDIPVEKLAALEFLCATFPKCFVPRGSSEPVRAFVVGFKNKLFD</sequence>
<name>A0A176RVU4_9GAMM</name>
<keyword evidence="10" id="KW-0472">Membrane</keyword>
<evidence type="ECO:0000259" key="14">
    <source>
        <dbReference type="PROSITE" id="PS50109"/>
    </source>
</evidence>
<dbReference type="SMART" id="SM00387">
    <property type="entry name" value="HATPase_c"/>
    <property type="match status" value="1"/>
</dbReference>
<dbReference type="Pfam" id="PF02518">
    <property type="entry name" value="HATPase_c"/>
    <property type="match status" value="1"/>
</dbReference>
<feature type="domain" description="Histidine kinase" evidence="14">
    <location>
        <begin position="398"/>
        <end position="622"/>
    </location>
</feature>
<dbReference type="GO" id="GO:0005886">
    <property type="term" value="C:plasma membrane"/>
    <property type="evidence" value="ECO:0007669"/>
    <property type="project" value="TreeGrafter"/>
</dbReference>
<feature type="domain" description="PAC" evidence="17">
    <location>
        <begin position="206"/>
        <end position="258"/>
    </location>
</feature>
<protein>
    <recommendedName>
        <fullName evidence="3">histidine kinase</fullName>
        <ecNumber evidence="3">2.7.13.3</ecNumber>
    </recommendedName>
</protein>
<dbReference type="Gene3D" id="3.30.565.10">
    <property type="entry name" value="Histidine kinase-like ATPase, C-terminal domain"/>
    <property type="match status" value="1"/>
</dbReference>
<dbReference type="SUPFAM" id="SSF55785">
    <property type="entry name" value="PYP-like sensor domain (PAS domain)"/>
    <property type="match status" value="3"/>
</dbReference>
<dbReference type="InterPro" id="IPR000014">
    <property type="entry name" value="PAS"/>
</dbReference>
<keyword evidence="7 18" id="KW-0418">Kinase</keyword>
<keyword evidence="6" id="KW-0547">Nucleotide-binding</keyword>
<dbReference type="SUPFAM" id="SSF52172">
    <property type="entry name" value="CheY-like"/>
    <property type="match status" value="1"/>
</dbReference>
<evidence type="ECO:0000256" key="3">
    <source>
        <dbReference type="ARBA" id="ARBA00012438"/>
    </source>
</evidence>
<evidence type="ECO:0000256" key="9">
    <source>
        <dbReference type="ARBA" id="ARBA00023012"/>
    </source>
</evidence>
<feature type="non-terminal residue" evidence="18">
    <location>
        <position position="826"/>
    </location>
</feature>
<dbReference type="FunFam" id="1.10.287.130:FF:000038">
    <property type="entry name" value="Sensory transduction histidine kinase"/>
    <property type="match status" value="1"/>
</dbReference>
<dbReference type="CDD" id="cd16922">
    <property type="entry name" value="HATPase_EvgS-ArcB-TorS-like"/>
    <property type="match status" value="1"/>
</dbReference>
<evidence type="ECO:0000256" key="6">
    <source>
        <dbReference type="ARBA" id="ARBA00022741"/>
    </source>
</evidence>
<dbReference type="SMART" id="SM00388">
    <property type="entry name" value="HisKA"/>
    <property type="match status" value="1"/>
</dbReference>
<dbReference type="PROSITE" id="PS50109">
    <property type="entry name" value="HIS_KIN"/>
    <property type="match status" value="1"/>
</dbReference>
<dbReference type="AlphaFoldDB" id="A0A176RVU4"/>
<feature type="domain" description="PAS" evidence="16">
    <location>
        <begin position="255"/>
        <end position="300"/>
    </location>
</feature>
<dbReference type="CDD" id="cd00082">
    <property type="entry name" value="HisKA"/>
    <property type="match status" value="1"/>
</dbReference>
<feature type="domain" description="Response regulatory" evidence="15">
    <location>
        <begin position="646"/>
        <end position="762"/>
    </location>
</feature>
<keyword evidence="11" id="KW-0131">Cell cycle</keyword>
<feature type="domain" description="PAS" evidence="16">
    <location>
        <begin position="132"/>
        <end position="202"/>
    </location>
</feature>
<gene>
    <name evidence="18" type="ORF">THIOM_004444</name>
</gene>
<comment type="subcellular location">
    <subcellularLocation>
        <location evidence="2">Membrane</location>
    </subcellularLocation>
</comment>
<dbReference type="InterPro" id="IPR001610">
    <property type="entry name" value="PAC"/>
</dbReference>
<feature type="non-terminal residue" evidence="18">
    <location>
        <position position="1"/>
    </location>
</feature>
<dbReference type="PANTHER" id="PTHR43047">
    <property type="entry name" value="TWO-COMPONENT HISTIDINE PROTEIN KINASE"/>
    <property type="match status" value="1"/>
</dbReference>
<dbReference type="PROSITE" id="PS50113">
    <property type="entry name" value="PAC"/>
    <property type="match status" value="2"/>
</dbReference>
<dbReference type="Pfam" id="PF00512">
    <property type="entry name" value="HisKA"/>
    <property type="match status" value="1"/>
</dbReference>
<feature type="modified residue" description="4-aspartylphosphate" evidence="12">
    <location>
        <position position="695"/>
    </location>
</feature>
<accession>A0A176RVU4</accession>
<evidence type="ECO:0000256" key="5">
    <source>
        <dbReference type="ARBA" id="ARBA00022679"/>
    </source>
</evidence>
<keyword evidence="4 12" id="KW-0597">Phosphoprotein</keyword>
<evidence type="ECO:0000256" key="12">
    <source>
        <dbReference type="PROSITE-ProRule" id="PRU00169"/>
    </source>
</evidence>
<dbReference type="Gene3D" id="3.40.50.2300">
    <property type="match status" value="1"/>
</dbReference>
<dbReference type="Gene3D" id="3.30.450.20">
    <property type="entry name" value="PAS domain"/>
    <property type="match status" value="3"/>
</dbReference>
<evidence type="ECO:0000259" key="15">
    <source>
        <dbReference type="PROSITE" id="PS50110"/>
    </source>
</evidence>
<dbReference type="InterPro" id="IPR003661">
    <property type="entry name" value="HisK_dim/P_dom"/>
</dbReference>
<keyword evidence="5" id="KW-0808">Transferase</keyword>
<dbReference type="GO" id="GO:0000155">
    <property type="term" value="F:phosphorelay sensor kinase activity"/>
    <property type="evidence" value="ECO:0007669"/>
    <property type="project" value="InterPro"/>
</dbReference>
<evidence type="ECO:0000256" key="8">
    <source>
        <dbReference type="ARBA" id="ARBA00022840"/>
    </source>
</evidence>
<evidence type="ECO:0000256" key="13">
    <source>
        <dbReference type="SAM" id="Coils"/>
    </source>
</evidence>
<dbReference type="EMBL" id="LUTY01002625">
    <property type="protein sequence ID" value="OAD19892.1"/>
    <property type="molecule type" value="Genomic_DNA"/>
</dbReference>
<evidence type="ECO:0000256" key="7">
    <source>
        <dbReference type="ARBA" id="ARBA00022777"/>
    </source>
</evidence>
<dbReference type="InterPro" id="IPR004358">
    <property type="entry name" value="Sig_transdc_His_kin-like_C"/>
</dbReference>
<evidence type="ECO:0000313" key="19">
    <source>
        <dbReference type="Proteomes" id="UP000076962"/>
    </source>
</evidence>
<organism evidence="18 19">
    <name type="scientific">Candidatus Thiomargarita nelsonii</name>
    <dbReference type="NCBI Taxonomy" id="1003181"/>
    <lineage>
        <taxon>Bacteria</taxon>
        <taxon>Pseudomonadati</taxon>
        <taxon>Pseudomonadota</taxon>
        <taxon>Gammaproteobacteria</taxon>
        <taxon>Thiotrichales</taxon>
        <taxon>Thiotrichaceae</taxon>
        <taxon>Thiomargarita</taxon>
    </lineage>
</organism>
<dbReference type="InterPro" id="IPR001789">
    <property type="entry name" value="Sig_transdc_resp-reg_receiver"/>
</dbReference>
<dbReference type="InterPro" id="IPR005467">
    <property type="entry name" value="His_kinase_dom"/>
</dbReference>
<evidence type="ECO:0000256" key="2">
    <source>
        <dbReference type="ARBA" id="ARBA00004370"/>
    </source>
</evidence>
<evidence type="ECO:0000259" key="16">
    <source>
        <dbReference type="PROSITE" id="PS50112"/>
    </source>
</evidence>
<dbReference type="InterPro" id="IPR036097">
    <property type="entry name" value="HisK_dim/P_sf"/>
</dbReference>
<evidence type="ECO:0000259" key="17">
    <source>
        <dbReference type="PROSITE" id="PS50113"/>
    </source>
</evidence>
<feature type="domain" description="PAC" evidence="17">
    <location>
        <begin position="328"/>
        <end position="380"/>
    </location>
</feature>
<evidence type="ECO:0000256" key="4">
    <source>
        <dbReference type="ARBA" id="ARBA00022553"/>
    </source>
</evidence>
<dbReference type="Pfam" id="PF00072">
    <property type="entry name" value="Response_reg"/>
    <property type="match status" value="1"/>
</dbReference>
<evidence type="ECO:0000256" key="1">
    <source>
        <dbReference type="ARBA" id="ARBA00000085"/>
    </source>
</evidence>
<dbReference type="Pfam" id="PF13426">
    <property type="entry name" value="PAS_9"/>
    <property type="match status" value="2"/>
</dbReference>
<dbReference type="PRINTS" id="PR00344">
    <property type="entry name" value="BCTRLSENSOR"/>
</dbReference>
<dbReference type="InterPro" id="IPR003594">
    <property type="entry name" value="HATPase_dom"/>
</dbReference>
<keyword evidence="9" id="KW-0902">Two-component regulatory system</keyword>
<dbReference type="GO" id="GO:0009927">
    <property type="term" value="F:histidine phosphotransfer kinase activity"/>
    <property type="evidence" value="ECO:0007669"/>
    <property type="project" value="TreeGrafter"/>
</dbReference>
<dbReference type="SMART" id="SM00448">
    <property type="entry name" value="REC"/>
    <property type="match status" value="1"/>
</dbReference>
<dbReference type="PANTHER" id="PTHR43047:SF72">
    <property type="entry name" value="OSMOSENSING HISTIDINE PROTEIN KINASE SLN1"/>
    <property type="match status" value="1"/>
</dbReference>
<dbReference type="SUPFAM" id="SSF55874">
    <property type="entry name" value="ATPase domain of HSP90 chaperone/DNA topoisomerase II/histidine kinase"/>
    <property type="match status" value="1"/>
</dbReference>
<dbReference type="CDD" id="cd00130">
    <property type="entry name" value="PAS"/>
    <property type="match status" value="2"/>
</dbReference>
<dbReference type="InterPro" id="IPR036890">
    <property type="entry name" value="HATPase_C_sf"/>
</dbReference>
<feature type="coiled-coil region" evidence="13">
    <location>
        <begin position="351"/>
        <end position="398"/>
    </location>
</feature>